<evidence type="ECO:0000259" key="6">
    <source>
        <dbReference type="PROSITE" id="PS50850"/>
    </source>
</evidence>
<feature type="transmembrane region" description="Helical" evidence="5">
    <location>
        <begin position="65"/>
        <end position="84"/>
    </location>
</feature>
<name>A0ABM8ISF9_9CREN</name>
<feature type="transmembrane region" description="Helical" evidence="5">
    <location>
        <begin position="183"/>
        <end position="202"/>
    </location>
</feature>
<feature type="transmembrane region" description="Helical" evidence="5">
    <location>
        <begin position="90"/>
        <end position="110"/>
    </location>
</feature>
<keyword evidence="4 5" id="KW-0472">Membrane</keyword>
<dbReference type="Proteomes" id="UP001341135">
    <property type="component" value="Chromosome"/>
</dbReference>
<evidence type="ECO:0000256" key="5">
    <source>
        <dbReference type="SAM" id="Phobius"/>
    </source>
</evidence>
<dbReference type="PRINTS" id="PR01036">
    <property type="entry name" value="TCRTETB"/>
</dbReference>
<dbReference type="InterPro" id="IPR036259">
    <property type="entry name" value="MFS_trans_sf"/>
</dbReference>
<feature type="domain" description="Major facilitator superfamily (MFS) profile" evidence="6">
    <location>
        <begin position="1"/>
        <end position="434"/>
    </location>
</feature>
<feature type="transmembrane region" description="Helical" evidence="5">
    <location>
        <begin position="152"/>
        <end position="171"/>
    </location>
</feature>
<comment type="subcellular location">
    <subcellularLocation>
        <location evidence="1">Membrane</location>
        <topology evidence="1">Multi-pass membrane protein</topology>
    </subcellularLocation>
</comment>
<feature type="transmembrane region" description="Helical" evidence="5">
    <location>
        <begin position="122"/>
        <end position="140"/>
    </location>
</feature>
<evidence type="ECO:0000256" key="2">
    <source>
        <dbReference type="ARBA" id="ARBA00022692"/>
    </source>
</evidence>
<feature type="transmembrane region" description="Helical" evidence="5">
    <location>
        <begin position="321"/>
        <end position="338"/>
    </location>
</feature>
<sequence length="483" mass="51695">MLLVTLPILVMYTEAVLIPSLPAIQRQFHVSPSDVSWVLTIYLLTGTISVALMGKLGDMYGKKKLFLIALAVYTLGVTFAGFAPTFHALLLARALQGIGMAIFPLGFTIVREEFPPRMVPQVQGMISAMFGVGIVVALPLGSYIAENYGWELTYHTVAPFAILMLVLSARVLRESRYINPGKLDVPGAVLLSLFAASGLVAVTRAPDTGLTAPSTLAMFALSLASLTLLIVRELKTDNPLIPVSLLTSRNVLITNLWIFLAGFAVQMMNQAITYLFQMQPPYGYSKTILESGLLMTPSAIAMLFIAPLVGRAMTRIGVKPFIQLGALLAIIGLVALSYDPVSIGLWKIVSLVVLVSTGISVLNVSLINILVFSVGRRVMGIATGLNSLFRNLGAAWGPAVAGTLMSMYSHVFYSYSAPGQPGIHTCTESRSLPLPVPARNSTLCCLARGDPSSKGSSPDGLAHASFLRLDLYPHKSLGCVAPR</sequence>
<feature type="transmembrane region" description="Helical" evidence="5">
    <location>
        <begin position="214"/>
        <end position="231"/>
    </location>
</feature>
<evidence type="ECO:0000313" key="7">
    <source>
        <dbReference type="EMBL" id="BES80493.1"/>
    </source>
</evidence>
<dbReference type="CDD" id="cd17504">
    <property type="entry name" value="MFS_MMR_MDR_like"/>
    <property type="match status" value="1"/>
</dbReference>
<feature type="transmembrane region" description="Helical" evidence="5">
    <location>
        <begin position="344"/>
        <end position="371"/>
    </location>
</feature>
<proteinExistence type="predicted"/>
<evidence type="ECO:0000256" key="3">
    <source>
        <dbReference type="ARBA" id="ARBA00022989"/>
    </source>
</evidence>
<feature type="transmembrane region" description="Helical" evidence="5">
    <location>
        <begin position="35"/>
        <end position="53"/>
    </location>
</feature>
<reference evidence="7 8" key="1">
    <citation type="submission" date="2023-09" db="EMBL/GenBank/DDBJ databases">
        <title>Pyrofollis japonicus gen. nov. sp. nov., a novel member of the family Pyrodictiaceae isolated from the Iheya North hydrothermal field.</title>
        <authorList>
            <person name="Miyazaki U."/>
            <person name="Sanari M."/>
            <person name="Tame A."/>
            <person name="Kitajima M."/>
            <person name="Okamoto A."/>
            <person name="Sawayama S."/>
            <person name="Miyazaki J."/>
            <person name="Takai K."/>
            <person name="Nakagawa S."/>
        </authorList>
    </citation>
    <scope>NUCLEOTIDE SEQUENCE [LARGE SCALE GENOMIC DNA]</scope>
    <source>
        <strain evidence="7 8">AV2</strain>
    </source>
</reference>
<dbReference type="PANTHER" id="PTHR23501:SF192">
    <property type="entry name" value="TRANSPORTER"/>
    <property type="match status" value="1"/>
</dbReference>
<dbReference type="InterPro" id="IPR020846">
    <property type="entry name" value="MFS_dom"/>
</dbReference>
<dbReference type="EMBL" id="AP028907">
    <property type="protein sequence ID" value="BES80493.1"/>
    <property type="molecule type" value="Genomic_DNA"/>
</dbReference>
<protein>
    <submittedName>
        <fullName evidence="7">MFS transporter</fullName>
    </submittedName>
</protein>
<keyword evidence="8" id="KW-1185">Reference proteome</keyword>
<dbReference type="PANTHER" id="PTHR23501">
    <property type="entry name" value="MAJOR FACILITATOR SUPERFAMILY"/>
    <property type="match status" value="1"/>
</dbReference>
<feature type="transmembrane region" description="Helical" evidence="5">
    <location>
        <begin position="252"/>
        <end position="276"/>
    </location>
</feature>
<organism evidence="7 8">
    <name type="scientific">Pyrodictium abyssi</name>
    <dbReference type="NCBI Taxonomy" id="54256"/>
    <lineage>
        <taxon>Archaea</taxon>
        <taxon>Thermoproteota</taxon>
        <taxon>Thermoprotei</taxon>
        <taxon>Desulfurococcales</taxon>
        <taxon>Pyrodictiaceae</taxon>
        <taxon>Pyrodictium</taxon>
    </lineage>
</organism>
<gene>
    <name evidence="7" type="ORF">PABY_00600</name>
</gene>
<keyword evidence="3 5" id="KW-1133">Transmembrane helix</keyword>
<dbReference type="Pfam" id="PF07690">
    <property type="entry name" value="MFS_1"/>
    <property type="match status" value="1"/>
</dbReference>
<dbReference type="InterPro" id="IPR011701">
    <property type="entry name" value="MFS"/>
</dbReference>
<dbReference type="GeneID" id="89288085"/>
<keyword evidence="2 5" id="KW-0812">Transmembrane</keyword>
<dbReference type="PROSITE" id="PS50850">
    <property type="entry name" value="MFS"/>
    <property type="match status" value="1"/>
</dbReference>
<dbReference type="Gene3D" id="1.20.1720.10">
    <property type="entry name" value="Multidrug resistance protein D"/>
    <property type="match status" value="1"/>
</dbReference>
<accession>A0ABM8ISF9</accession>
<evidence type="ECO:0000256" key="4">
    <source>
        <dbReference type="ARBA" id="ARBA00023136"/>
    </source>
</evidence>
<feature type="transmembrane region" description="Helical" evidence="5">
    <location>
        <begin position="288"/>
        <end position="309"/>
    </location>
</feature>
<dbReference type="Gene3D" id="1.20.1250.20">
    <property type="entry name" value="MFS general substrate transporter like domains"/>
    <property type="match status" value="1"/>
</dbReference>
<evidence type="ECO:0000256" key="1">
    <source>
        <dbReference type="ARBA" id="ARBA00004141"/>
    </source>
</evidence>
<dbReference type="RefSeq" id="WP_338250788.1">
    <property type="nucleotide sequence ID" value="NZ_AP028907.1"/>
</dbReference>
<dbReference type="SUPFAM" id="SSF103473">
    <property type="entry name" value="MFS general substrate transporter"/>
    <property type="match status" value="1"/>
</dbReference>
<evidence type="ECO:0000313" key="8">
    <source>
        <dbReference type="Proteomes" id="UP001341135"/>
    </source>
</evidence>